<feature type="domain" description="PHD-type" evidence="13">
    <location>
        <begin position="55"/>
        <end position="101"/>
    </location>
</feature>
<dbReference type="GO" id="GO:0000785">
    <property type="term" value="C:chromatin"/>
    <property type="evidence" value="ECO:0007669"/>
    <property type="project" value="TreeGrafter"/>
</dbReference>
<dbReference type="PANTHER" id="PTHR45623">
    <property type="entry name" value="CHROMODOMAIN-HELICASE-DNA-BINDING PROTEIN 3-RELATED-RELATED"/>
    <property type="match status" value="1"/>
</dbReference>
<dbReference type="PROSITE" id="PS01359">
    <property type="entry name" value="ZF_PHD_1"/>
    <property type="match status" value="1"/>
</dbReference>
<dbReference type="SMART" id="SM00487">
    <property type="entry name" value="DEXDc"/>
    <property type="match status" value="1"/>
</dbReference>
<keyword evidence="7" id="KW-0862">Zinc</keyword>
<feature type="compositionally biased region" description="Basic and acidic residues" evidence="11">
    <location>
        <begin position="35"/>
        <end position="50"/>
    </location>
</feature>
<evidence type="ECO:0000259" key="14">
    <source>
        <dbReference type="PROSITE" id="PS51192"/>
    </source>
</evidence>
<evidence type="ECO:0000256" key="6">
    <source>
        <dbReference type="ARBA" id="ARBA00022801"/>
    </source>
</evidence>
<dbReference type="STRING" id="888268.A0A1E5UTQ3"/>
<dbReference type="InterPro" id="IPR038718">
    <property type="entry name" value="SNF2-like_sf"/>
</dbReference>
<sequence>MSSLVERLRVRSDRRPLYTLDESDDDLLPRGGSGKGKDRQNDAPAERIEREDAKEEACQRCGKSDNLVSCSTCTYAFHRKCLVPCLNNTSDKWNCPECVCLCLHHTPLFQLVHDTVGITIHLVCCLQVSPLTEMEKILDCEMKDAPREDTSSSEPESKKIRHYLIKWKGLSHIHCSWVSEKEFLEAAKIHPRLKMRLNNFLKQMDPAEKHDDDYIPIRQEWITVDRILCSRKSSTGEQEYYVKWKELTYEECTWENESDISEFQPEIERFNEIQSRRKKSGDKGKSRDSRHFKESPTFLSGGSLHPYQLEGLNFLRYSWLHNKRVILGDEMGLGKTIQSIAFLASLFEDKFGPHLVVAPLSTLRNWEREFATWAPQMNVVMYFGPAASREIIKKYEFYYPKEKAKKLKKKKSSPSNEEKKQSRIKFDVLLTSYEMINMDSAVLKNIEWECLVVDEGHRLKNKDSKLFAQLKEYNTKHRVLLTGTPVQNNLDELFMLMHFLEGESFGSISELQEEFKDINQDKQIEKLHGMLKPHLLRRFKKDVMKELPPKKELILRVELTSKQKEYYKAILTKNYEVLARRNGGQQSLNNVVMELRKLCCHGFMIDEPDSEPANPEEGLRRLVDSSGKMQLVDKMMVKLKEQGHRVLIYSQFQHMLDLLEDYLSYRKWSYERIDGKIAGAERQIRIDRFNAPGSTRFCFLLSTRAGGLGINLATADTVIIYDSSDHFRLGDLVGFSMCMAVIGSNDIREELDDIIRYGSKELFDDENDESRQIHYDDAAIEKLLDRDQVDDEECVEDDEDDEFLKGFKVANFEYIDEAKALAEKEEARRKAAAEAANSQGANYWDELLKDRYDVQKVEEHTAMGKGKRSRKQVPPLSFIIINPVPFSILCFEMAAADEEDIHDLSSEDEDYSFEDDVSDNDTSLQGNVSGRRGQYSKRKSRNVDSIPLMEGEGRTLRVLGFNHAQRALFLQTLNRYGFQNYDWKEYLPRLKGKSAEEIQRYAELVMVHLVDDINDSDYFSDGVPKEGMRVDDVLVRIANISLIEEKVAAMGQGKITNLFPNYLLYEFQGLSGGRIWKVEHDLLLLKGILKHGYARWQYISDDRDNGLFEAARRELNLPSISEIMGAQLNNGENGNLEGAQEGQVNSAGAHYKEIQRKIVEFLRKRYHILERCLDLEYAVKKTNTPVPDDIAEQGVPAGHAPVVRDINELLVELQELPNLEPISTNADGTGGQSQVPHLYNKMCGVLEDSGAPALNSFFGVKAASSSLANGLHQFETVCEGVVQALQPQQNGAAGAIKEEAIDANSKEAAAPPRDLGPEAANVVSVQLRPHGERGGEAWYPARSTAMEEEAAAVDRRRQLPWRLTVAVQAALCLALYAAFSLGEPQLFPRGGGGGGVDALGRGARGGGIAFLSVAGGARAPAEQARLLRQMGAIAKVYEVKFVLDVAQFGEDDPLWQNGSMYFQALNIPWYSTTSSHGRILGNFVKTVNMSYDQVLDIVGLDTGALQESLHDGKISTSYREQTKWLEQSLALTSGNWKIVVGYNPLVVCKAEAPETMKFYVPLQHIFSKYEVNTYISTGGFCGYFYRDDSMLYIGHPSPGGDQTGVDGFFLHRVAPLEMESVLINIEGKVVRRSVVHQHRTGAM</sequence>
<dbReference type="GO" id="GO:0016887">
    <property type="term" value="F:ATP hydrolysis activity"/>
    <property type="evidence" value="ECO:0007669"/>
    <property type="project" value="TreeGrafter"/>
</dbReference>
<dbReference type="OrthoDB" id="5857104at2759"/>
<dbReference type="Pfam" id="PF00176">
    <property type="entry name" value="SNF2-rel_dom"/>
    <property type="match status" value="1"/>
</dbReference>
<dbReference type="InterPro" id="IPR027417">
    <property type="entry name" value="P-loop_NTPase"/>
</dbReference>
<dbReference type="InterPro" id="IPR014001">
    <property type="entry name" value="Helicase_ATP-bd"/>
</dbReference>
<dbReference type="GO" id="GO:0005634">
    <property type="term" value="C:nucleus"/>
    <property type="evidence" value="ECO:0007669"/>
    <property type="project" value="UniProtKB-SubCell"/>
</dbReference>
<dbReference type="SMART" id="SM00490">
    <property type="entry name" value="HELICc"/>
    <property type="match status" value="1"/>
</dbReference>
<evidence type="ECO:0000259" key="13">
    <source>
        <dbReference type="PROSITE" id="PS50016"/>
    </source>
</evidence>
<dbReference type="PROSITE" id="PS51194">
    <property type="entry name" value="HELICASE_CTER"/>
    <property type="match status" value="1"/>
</dbReference>
<dbReference type="SMART" id="SM01146">
    <property type="entry name" value="DUF1086"/>
    <property type="match status" value="1"/>
</dbReference>
<keyword evidence="17" id="KW-1185">Reference proteome</keyword>
<feature type="region of interest" description="Disordered" evidence="11">
    <location>
        <begin position="904"/>
        <end position="939"/>
    </location>
</feature>
<dbReference type="GO" id="GO:0003677">
    <property type="term" value="F:DNA binding"/>
    <property type="evidence" value="ECO:0007669"/>
    <property type="project" value="InterPro"/>
</dbReference>
<dbReference type="Gene3D" id="3.60.21.10">
    <property type="match status" value="1"/>
</dbReference>
<dbReference type="SUPFAM" id="SSF54160">
    <property type="entry name" value="Chromo domain-like"/>
    <property type="match status" value="2"/>
</dbReference>
<dbReference type="InterPro" id="IPR013083">
    <property type="entry name" value="Znf_RING/FYVE/PHD"/>
</dbReference>
<keyword evidence="4" id="KW-0547">Nucleotide-binding</keyword>
<dbReference type="InterPro" id="IPR000330">
    <property type="entry name" value="SNF2_N"/>
</dbReference>
<dbReference type="InterPro" id="IPR000953">
    <property type="entry name" value="Chromo/chromo_shadow_dom"/>
</dbReference>
<dbReference type="Pfam" id="PF06465">
    <property type="entry name" value="DUF1087"/>
    <property type="match status" value="1"/>
</dbReference>
<dbReference type="InterPro" id="IPR009463">
    <property type="entry name" value="DUF1087"/>
</dbReference>
<dbReference type="InterPro" id="IPR001650">
    <property type="entry name" value="Helicase_C-like"/>
</dbReference>
<dbReference type="Gene3D" id="2.40.50.40">
    <property type="match status" value="2"/>
</dbReference>
<evidence type="ECO:0000256" key="11">
    <source>
        <dbReference type="SAM" id="MobiDB-lite"/>
    </source>
</evidence>
<dbReference type="Gene3D" id="3.40.50.300">
    <property type="entry name" value="P-loop containing nucleotide triphosphate hydrolases"/>
    <property type="match status" value="1"/>
</dbReference>
<dbReference type="SUPFAM" id="SSF52540">
    <property type="entry name" value="P-loop containing nucleoside triphosphate hydrolases"/>
    <property type="match status" value="2"/>
</dbReference>
<protein>
    <submittedName>
        <fullName evidence="16">CHD3-type chromatin-remodeling factor PICKLE</fullName>
    </submittedName>
</protein>
<organism evidence="16 17">
    <name type="scientific">Dichanthelium oligosanthes</name>
    <dbReference type="NCBI Taxonomy" id="888268"/>
    <lineage>
        <taxon>Eukaryota</taxon>
        <taxon>Viridiplantae</taxon>
        <taxon>Streptophyta</taxon>
        <taxon>Embryophyta</taxon>
        <taxon>Tracheophyta</taxon>
        <taxon>Spermatophyta</taxon>
        <taxon>Magnoliopsida</taxon>
        <taxon>Liliopsida</taxon>
        <taxon>Poales</taxon>
        <taxon>Poaceae</taxon>
        <taxon>PACMAD clade</taxon>
        <taxon>Panicoideae</taxon>
        <taxon>Panicodae</taxon>
        <taxon>Paniceae</taxon>
        <taxon>Dichantheliinae</taxon>
        <taxon>Dichanthelium</taxon>
    </lineage>
</organism>
<dbReference type="GO" id="GO:0140658">
    <property type="term" value="F:ATP-dependent chromatin remodeler activity"/>
    <property type="evidence" value="ECO:0007669"/>
    <property type="project" value="TreeGrafter"/>
</dbReference>
<evidence type="ECO:0000259" key="12">
    <source>
        <dbReference type="PROSITE" id="PS50013"/>
    </source>
</evidence>
<feature type="domain" description="Helicase C-terminal" evidence="15">
    <location>
        <begin position="631"/>
        <end position="802"/>
    </location>
</feature>
<dbReference type="GO" id="GO:0005524">
    <property type="term" value="F:ATP binding"/>
    <property type="evidence" value="ECO:0007669"/>
    <property type="project" value="UniProtKB-KW"/>
</dbReference>
<dbReference type="PROSITE" id="PS50016">
    <property type="entry name" value="ZF_PHD_2"/>
    <property type="match status" value="1"/>
</dbReference>
<dbReference type="InterPro" id="IPR019787">
    <property type="entry name" value="Znf_PHD-finger"/>
</dbReference>
<feature type="region of interest" description="Disordered" evidence="11">
    <location>
        <begin position="274"/>
        <end position="294"/>
    </location>
</feature>
<reference evidence="16 17" key="1">
    <citation type="submission" date="2016-09" db="EMBL/GenBank/DDBJ databases">
        <title>The draft genome of Dichanthelium oligosanthes: A C3 panicoid grass species.</title>
        <authorList>
            <person name="Studer A.J."/>
            <person name="Schnable J.C."/>
            <person name="Brutnell T.P."/>
        </authorList>
    </citation>
    <scope>NUCLEOTIDE SEQUENCE [LARGE SCALE GENOMIC DNA]</scope>
    <source>
        <strain evidence="17">cv. Kellogg 1175</strain>
        <tissue evidence="16">Leaf</tissue>
    </source>
</reference>
<proteinExistence type="predicted"/>
<evidence type="ECO:0000256" key="1">
    <source>
        <dbReference type="ARBA" id="ARBA00004123"/>
    </source>
</evidence>
<dbReference type="Gene3D" id="3.40.50.10810">
    <property type="entry name" value="Tandem AAA-ATPase domain"/>
    <property type="match status" value="1"/>
</dbReference>
<feature type="domain" description="Helicase ATP-binding" evidence="14">
    <location>
        <begin position="316"/>
        <end position="503"/>
    </location>
</feature>
<evidence type="ECO:0000256" key="7">
    <source>
        <dbReference type="ARBA" id="ARBA00022833"/>
    </source>
</evidence>
<keyword evidence="3" id="KW-0677">Repeat</keyword>
<dbReference type="EMBL" id="LWDX02063700">
    <property type="protein sequence ID" value="OEL16204.1"/>
    <property type="molecule type" value="Genomic_DNA"/>
</dbReference>
<keyword evidence="5 10" id="KW-0863">Zinc-finger</keyword>
<dbReference type="Gene3D" id="3.30.40.10">
    <property type="entry name" value="Zinc/RING finger domain, C3HC4 (zinc finger)"/>
    <property type="match status" value="1"/>
</dbReference>
<dbReference type="InterPro" id="IPR029052">
    <property type="entry name" value="Metallo-depent_PP-like"/>
</dbReference>
<dbReference type="InterPro" id="IPR001965">
    <property type="entry name" value="Znf_PHD"/>
</dbReference>
<dbReference type="CDD" id="cd18659">
    <property type="entry name" value="CD2_tandem"/>
    <property type="match status" value="1"/>
</dbReference>
<evidence type="ECO:0000256" key="3">
    <source>
        <dbReference type="ARBA" id="ARBA00022737"/>
    </source>
</evidence>
<comment type="subcellular location">
    <subcellularLocation>
        <location evidence="1">Nucleus</location>
    </subcellularLocation>
</comment>
<dbReference type="CDD" id="cd18660">
    <property type="entry name" value="CD1_tandem"/>
    <property type="match status" value="1"/>
</dbReference>
<evidence type="ECO:0000313" key="16">
    <source>
        <dbReference type="EMBL" id="OEL16204.1"/>
    </source>
</evidence>
<keyword evidence="6" id="KW-0378">Hydrolase</keyword>
<dbReference type="InterPro" id="IPR023780">
    <property type="entry name" value="Chromo_domain"/>
</dbReference>
<dbReference type="SMART" id="SM00298">
    <property type="entry name" value="CHROMO"/>
    <property type="match status" value="2"/>
</dbReference>
<dbReference type="CDD" id="cd18793">
    <property type="entry name" value="SF2_C_SNF"/>
    <property type="match status" value="1"/>
</dbReference>
<evidence type="ECO:0000256" key="8">
    <source>
        <dbReference type="ARBA" id="ARBA00022840"/>
    </source>
</evidence>
<evidence type="ECO:0000313" key="17">
    <source>
        <dbReference type="Proteomes" id="UP000095767"/>
    </source>
</evidence>
<dbReference type="SMART" id="SM00249">
    <property type="entry name" value="PHD"/>
    <property type="match status" value="1"/>
</dbReference>
<feature type="domain" description="Chromo" evidence="12">
    <location>
        <begin position="132"/>
        <end position="212"/>
    </location>
</feature>
<evidence type="ECO:0000259" key="15">
    <source>
        <dbReference type="PROSITE" id="PS51194"/>
    </source>
</evidence>
<feature type="compositionally biased region" description="Acidic residues" evidence="11">
    <location>
        <begin position="904"/>
        <end position="919"/>
    </location>
</feature>
<dbReference type="PROSITE" id="PS50013">
    <property type="entry name" value="CHROMO_2"/>
    <property type="match status" value="2"/>
</dbReference>
<evidence type="ECO:0000256" key="5">
    <source>
        <dbReference type="ARBA" id="ARBA00022771"/>
    </source>
</evidence>
<dbReference type="GO" id="GO:0008270">
    <property type="term" value="F:zinc ion binding"/>
    <property type="evidence" value="ECO:0007669"/>
    <property type="project" value="UniProtKB-KW"/>
</dbReference>
<dbReference type="InterPro" id="IPR016197">
    <property type="entry name" value="Chromo-like_dom_sf"/>
</dbReference>
<evidence type="ECO:0000256" key="10">
    <source>
        <dbReference type="PROSITE-ProRule" id="PRU00146"/>
    </source>
</evidence>
<dbReference type="Proteomes" id="UP000095767">
    <property type="component" value="Unassembled WGS sequence"/>
</dbReference>
<dbReference type="Gene3D" id="1.10.10.60">
    <property type="entry name" value="Homeodomain-like"/>
    <property type="match status" value="1"/>
</dbReference>
<accession>A0A1E5UTQ3</accession>
<dbReference type="PANTHER" id="PTHR45623:SF17">
    <property type="entry name" value="CHROMODOMAIN-HELICASE-DNA-BINDING PROTEIN 3-RELATED"/>
    <property type="match status" value="1"/>
</dbReference>
<evidence type="ECO:0000256" key="9">
    <source>
        <dbReference type="ARBA" id="ARBA00023242"/>
    </source>
</evidence>
<dbReference type="InterPro" id="IPR019786">
    <property type="entry name" value="Zinc_finger_PHD-type_CS"/>
</dbReference>
<dbReference type="SUPFAM" id="SSF56300">
    <property type="entry name" value="Metallo-dependent phosphatases"/>
    <property type="match status" value="1"/>
</dbReference>
<keyword evidence="8" id="KW-0067">ATP-binding</keyword>
<dbReference type="Pfam" id="PF06461">
    <property type="entry name" value="CHDII_SANT-like"/>
    <property type="match status" value="1"/>
</dbReference>
<dbReference type="InterPro" id="IPR009462">
    <property type="entry name" value="CHD_II_SANT-like"/>
</dbReference>
<dbReference type="PROSITE" id="PS51192">
    <property type="entry name" value="HELICASE_ATP_BIND_1"/>
    <property type="match status" value="1"/>
</dbReference>
<evidence type="ECO:0000256" key="4">
    <source>
        <dbReference type="ARBA" id="ARBA00022741"/>
    </source>
</evidence>
<feature type="domain" description="Chromo" evidence="12">
    <location>
        <begin position="222"/>
        <end position="282"/>
    </location>
</feature>
<dbReference type="Pfam" id="PF00385">
    <property type="entry name" value="Chromo"/>
    <property type="match status" value="1"/>
</dbReference>
<comment type="caution">
    <text evidence="16">The sequence shown here is derived from an EMBL/GenBank/DDBJ whole genome shotgun (WGS) entry which is preliminary data.</text>
</comment>
<evidence type="ECO:0000256" key="2">
    <source>
        <dbReference type="ARBA" id="ARBA00022723"/>
    </source>
</evidence>
<feature type="region of interest" description="Disordered" evidence="11">
    <location>
        <begin position="20"/>
        <end position="50"/>
    </location>
</feature>
<dbReference type="GO" id="GO:0042393">
    <property type="term" value="F:histone binding"/>
    <property type="evidence" value="ECO:0007669"/>
    <property type="project" value="TreeGrafter"/>
</dbReference>
<dbReference type="SMART" id="SM01147">
    <property type="entry name" value="DUF1087"/>
    <property type="match status" value="1"/>
</dbReference>
<gene>
    <name evidence="16" type="ORF">BAE44_0022776</name>
</gene>
<name>A0A1E5UTQ3_9POAL</name>
<keyword evidence="9" id="KW-0539">Nucleus</keyword>
<dbReference type="InterPro" id="IPR049730">
    <property type="entry name" value="SNF2/RAD54-like_C"/>
</dbReference>
<dbReference type="GO" id="GO:0003682">
    <property type="term" value="F:chromatin binding"/>
    <property type="evidence" value="ECO:0007669"/>
    <property type="project" value="TreeGrafter"/>
</dbReference>
<keyword evidence="2" id="KW-0479">Metal-binding</keyword>
<dbReference type="Pfam" id="PF00271">
    <property type="entry name" value="Helicase_C"/>
    <property type="match status" value="1"/>
</dbReference>